<organism evidence="1 2">
    <name type="scientific">Streptacidiphilus alkalitolerans</name>
    <dbReference type="NCBI Taxonomy" id="3342712"/>
    <lineage>
        <taxon>Bacteria</taxon>
        <taxon>Bacillati</taxon>
        <taxon>Actinomycetota</taxon>
        <taxon>Actinomycetes</taxon>
        <taxon>Kitasatosporales</taxon>
        <taxon>Streptomycetaceae</taxon>
        <taxon>Streptacidiphilus</taxon>
    </lineage>
</organism>
<gene>
    <name evidence="1" type="ORF">ACEZDG_14760</name>
</gene>
<protein>
    <submittedName>
        <fullName evidence="1">Uncharacterized protein</fullName>
    </submittedName>
</protein>
<dbReference type="RefSeq" id="WP_380508322.1">
    <property type="nucleotide sequence ID" value="NZ_JBHEZX010000005.1"/>
</dbReference>
<proteinExistence type="predicted"/>
<evidence type="ECO:0000313" key="2">
    <source>
        <dbReference type="Proteomes" id="UP001592582"/>
    </source>
</evidence>
<comment type="caution">
    <text evidence="1">The sequence shown here is derived from an EMBL/GenBank/DDBJ whole genome shotgun (WGS) entry which is preliminary data.</text>
</comment>
<dbReference type="Proteomes" id="UP001592582">
    <property type="component" value="Unassembled WGS sequence"/>
</dbReference>
<name>A0ABV6VA53_9ACTN</name>
<keyword evidence="2" id="KW-1185">Reference proteome</keyword>
<sequence length="76" mass="8044">MIDIDTPPPDATQTGYCSVCQEWTSGARVVAEIHGDTGCGATVLRCAGCDARAKVRVGQWRAQARAAILRGQRGGR</sequence>
<reference evidence="1 2" key="1">
    <citation type="submission" date="2024-09" db="EMBL/GenBank/DDBJ databases">
        <authorList>
            <person name="Lee S.D."/>
        </authorList>
    </citation>
    <scope>NUCLEOTIDE SEQUENCE [LARGE SCALE GENOMIC DNA]</scope>
    <source>
        <strain evidence="1 2">N1-1</strain>
    </source>
</reference>
<accession>A0ABV6VA53</accession>
<dbReference type="EMBL" id="JBHEZX010000005">
    <property type="protein sequence ID" value="MFC1410526.1"/>
    <property type="molecule type" value="Genomic_DNA"/>
</dbReference>
<evidence type="ECO:0000313" key="1">
    <source>
        <dbReference type="EMBL" id="MFC1410526.1"/>
    </source>
</evidence>